<comment type="caution">
    <text evidence="3">The sequence shown here is derived from an EMBL/GenBank/DDBJ whole genome shotgun (WGS) entry which is preliminary data.</text>
</comment>
<feature type="domain" description="Glycosyltransferase subfamily 4-like N-terminal" evidence="2">
    <location>
        <begin position="15"/>
        <end position="210"/>
    </location>
</feature>
<sequence>MKIIIFNTLYYPYQIGGAERSVQLLAESLSNNGDEVTVVTLHDSNDVEQVNYNGVSIVRLPLLNFYWPWREVQGRVTKLFWHIRDIYNSKMLEIITNRFASETYDVVHTNNLCGFSVAVWEWAKQRNFPIVHTARDYYLMNPNAKLFRKGENHSPKTIDSLIFSFVKRRDARKVTKFVGISQYIKKLHVQNDFFRNEISEVIYNSIDIKRTPWPNKRKYKDGGRVTFGYLGRIEENKGIEFLLNALDKLGREDLNLLVAGKGDDEYLQFLERKYSKINVEFIGTVKINDFFPQIDYLITPSLWHEPFGRVVVEANSFGVPVLGSNRGGIPEIIVENETGFVFDADDQYSLVTLLQNVLMFDGHKYSTLSENSVLFSQKFSSENVMREYVRIYDDAIQSNSAERM</sequence>
<organism evidence="3 4">
    <name type="scientific">Serratia marcescens</name>
    <dbReference type="NCBI Taxonomy" id="615"/>
    <lineage>
        <taxon>Bacteria</taxon>
        <taxon>Pseudomonadati</taxon>
        <taxon>Pseudomonadota</taxon>
        <taxon>Gammaproteobacteria</taxon>
        <taxon>Enterobacterales</taxon>
        <taxon>Yersiniaceae</taxon>
        <taxon>Serratia</taxon>
    </lineage>
</organism>
<evidence type="ECO:0000259" key="2">
    <source>
        <dbReference type="Pfam" id="PF13439"/>
    </source>
</evidence>
<reference evidence="4" key="1">
    <citation type="submission" date="2016-04" db="EMBL/GenBank/DDBJ databases">
        <authorList>
            <person name="Osei Sekyere J."/>
            <person name="Sivertsen A."/>
            <person name="Pedersen A.T."/>
            <person name="Sundsfjord A."/>
        </authorList>
    </citation>
    <scope>NUCLEOTIDE SEQUENCE [LARGE SCALE GENOMIC DNA]</scope>
    <source>
        <strain evidence="4">945174350</strain>
    </source>
</reference>
<dbReference type="AlphaFoldDB" id="A0A2F0P564"/>
<dbReference type="PANTHER" id="PTHR45947:SF13">
    <property type="entry name" value="TRANSFERASE"/>
    <property type="match status" value="1"/>
</dbReference>
<proteinExistence type="predicted"/>
<accession>A0A2F0P564</accession>
<evidence type="ECO:0000313" key="4">
    <source>
        <dbReference type="Proteomes" id="UP000050489"/>
    </source>
</evidence>
<dbReference type="SUPFAM" id="SSF53756">
    <property type="entry name" value="UDP-Glycosyltransferase/glycogen phosphorylase"/>
    <property type="match status" value="1"/>
</dbReference>
<evidence type="ECO:0008006" key="5">
    <source>
        <dbReference type="Google" id="ProtNLM"/>
    </source>
</evidence>
<name>A0A2F0P564_SERMA</name>
<dbReference type="EMBL" id="LJEX02000160">
    <property type="protein sequence ID" value="OCO79221.1"/>
    <property type="molecule type" value="Genomic_DNA"/>
</dbReference>
<protein>
    <recommendedName>
        <fullName evidence="5">Glycosyltransferase family 4 protein</fullName>
    </recommendedName>
</protein>
<dbReference type="RefSeq" id="WP_055317724.1">
    <property type="nucleotide sequence ID" value="NZ_CADDTT010000011.1"/>
</dbReference>
<dbReference type="CDD" id="cd03823">
    <property type="entry name" value="GT4_ExpE7-like"/>
    <property type="match status" value="1"/>
</dbReference>
<dbReference type="InterPro" id="IPR028098">
    <property type="entry name" value="Glyco_trans_4-like_N"/>
</dbReference>
<dbReference type="GO" id="GO:0016757">
    <property type="term" value="F:glycosyltransferase activity"/>
    <property type="evidence" value="ECO:0007669"/>
    <property type="project" value="InterPro"/>
</dbReference>
<dbReference type="InterPro" id="IPR050194">
    <property type="entry name" value="Glycosyltransferase_grp1"/>
</dbReference>
<dbReference type="Pfam" id="PF13439">
    <property type="entry name" value="Glyco_transf_4"/>
    <property type="match status" value="1"/>
</dbReference>
<gene>
    <name evidence="3" type="ORF">AN695_0226440</name>
</gene>
<dbReference type="InterPro" id="IPR001296">
    <property type="entry name" value="Glyco_trans_1"/>
</dbReference>
<evidence type="ECO:0000313" key="3">
    <source>
        <dbReference type="EMBL" id="OCO79221.1"/>
    </source>
</evidence>
<evidence type="ECO:0000259" key="1">
    <source>
        <dbReference type="Pfam" id="PF00534"/>
    </source>
</evidence>
<dbReference type="PANTHER" id="PTHR45947">
    <property type="entry name" value="SULFOQUINOVOSYL TRANSFERASE SQD2"/>
    <property type="match status" value="1"/>
</dbReference>
<feature type="domain" description="Glycosyl transferase family 1" evidence="1">
    <location>
        <begin position="220"/>
        <end position="358"/>
    </location>
</feature>
<dbReference type="Gene3D" id="3.40.50.2000">
    <property type="entry name" value="Glycogen Phosphorylase B"/>
    <property type="match status" value="2"/>
</dbReference>
<dbReference type="Pfam" id="PF00534">
    <property type="entry name" value="Glycos_transf_1"/>
    <property type="match status" value="1"/>
</dbReference>
<dbReference type="Proteomes" id="UP000050489">
    <property type="component" value="Unassembled WGS sequence"/>
</dbReference>